<sequence length="309" mass="31592">MTRTALAIGCGGTIGGAWAVAALHHVAEQTGWDPASASILQGTSAGAELVTMFGGGYTVDDLVEMASGRPRDRVLAAHLADCPPSLPPLPAPAKPRLSSLSRAGGHRRLVGVAPRGRGDAAWLQRLADAATGGDDWFARDGLRLVAYRPADGRRVAFGAPGAPAATAGQALRASWGIPGWMPPVAIGGSSYVDGGAASTASVDLIGADEADVVYVIAPMASAPGIKAPGLGGIAEHALLRSPMSTLLRREVHEVRARGTHVVLITPDAADLAGLGGHFMRRTRRQAAFDSSMRTAAASVRRALNEGDAA</sequence>
<dbReference type="InterPro" id="IPR002641">
    <property type="entry name" value="PNPLA_dom"/>
</dbReference>
<dbReference type="Gene3D" id="3.40.1090.10">
    <property type="entry name" value="Cytosolic phospholipase A2 catalytic domain"/>
    <property type="match status" value="1"/>
</dbReference>
<keyword evidence="4" id="KW-1185">Reference proteome</keyword>
<dbReference type="InterPro" id="IPR016035">
    <property type="entry name" value="Acyl_Trfase/lysoPLipase"/>
</dbReference>
<reference evidence="3 4" key="1">
    <citation type="submission" date="2022-01" db="EMBL/GenBank/DDBJ databases">
        <authorList>
            <person name="Huang Y."/>
        </authorList>
    </citation>
    <scope>NUCLEOTIDE SEQUENCE [LARGE SCALE GENOMIC DNA]</scope>
    <source>
        <strain evidence="3 4">HY366</strain>
    </source>
</reference>
<feature type="domain" description="PNPLA" evidence="2">
    <location>
        <begin position="6"/>
        <end position="200"/>
    </location>
</feature>
<gene>
    <name evidence="3" type="ORF">L5G33_12835</name>
</gene>
<dbReference type="Proteomes" id="UP001200110">
    <property type="component" value="Unassembled WGS sequence"/>
</dbReference>
<evidence type="ECO:0000259" key="2">
    <source>
        <dbReference type="Pfam" id="PF01734"/>
    </source>
</evidence>
<evidence type="ECO:0000313" key="3">
    <source>
        <dbReference type="EMBL" id="MCF8589347.1"/>
    </source>
</evidence>
<evidence type="ECO:0000256" key="1">
    <source>
        <dbReference type="ARBA" id="ARBA00023098"/>
    </source>
</evidence>
<protein>
    <submittedName>
        <fullName evidence="3">Patatin</fullName>
    </submittedName>
</protein>
<keyword evidence="1" id="KW-0443">Lipid metabolism</keyword>
<evidence type="ECO:0000313" key="4">
    <source>
        <dbReference type="Proteomes" id="UP001200110"/>
    </source>
</evidence>
<accession>A0ABS9IV40</accession>
<proteinExistence type="predicted"/>
<organism evidence="3 4">
    <name type="scientific">Gordonia liuliyuniae</name>
    <dbReference type="NCBI Taxonomy" id="2911517"/>
    <lineage>
        <taxon>Bacteria</taxon>
        <taxon>Bacillati</taxon>
        <taxon>Actinomycetota</taxon>
        <taxon>Actinomycetes</taxon>
        <taxon>Mycobacteriales</taxon>
        <taxon>Gordoniaceae</taxon>
        <taxon>Gordonia</taxon>
    </lineage>
</organism>
<comment type="caution">
    <text evidence="3">The sequence shown here is derived from an EMBL/GenBank/DDBJ whole genome shotgun (WGS) entry which is preliminary data.</text>
</comment>
<dbReference type="SUPFAM" id="SSF52151">
    <property type="entry name" value="FabD/lysophospholipase-like"/>
    <property type="match status" value="1"/>
</dbReference>
<name>A0ABS9IV40_9ACTN</name>
<dbReference type="RefSeq" id="WP_236998567.1">
    <property type="nucleotide sequence ID" value="NZ_JAKKOR010000009.1"/>
</dbReference>
<dbReference type="Pfam" id="PF01734">
    <property type="entry name" value="Patatin"/>
    <property type="match status" value="1"/>
</dbReference>
<dbReference type="EMBL" id="JAKKOR010000009">
    <property type="protein sequence ID" value="MCF8589347.1"/>
    <property type="molecule type" value="Genomic_DNA"/>
</dbReference>